<dbReference type="InterPro" id="IPR012337">
    <property type="entry name" value="RNaseH-like_sf"/>
</dbReference>
<evidence type="ECO:0008006" key="4">
    <source>
        <dbReference type="Google" id="ProtNLM"/>
    </source>
</evidence>
<sequence length="595" mass="67787">MKQFNVKPHSVVDQLIVDVVCDATLPHSFVENKPTRKLLETAFPGRKIMHRKGLVQRIEENFKAMQHDMKIEFEKVTSVCLTADSWTSYRRAFIGVTAHWICDETLKRKHYALSCKRIIGKQSGEVLATKIEEIINFYGLNGKVVRVITGNGKNYIKAFKLFDERKEGNEGETEDHDDDEIEPFEITDCLSTYQSTTNNSLLPPHGRCCAHTLNLVMSKDMPKGIADTSSAVFKRLHGEMISKCLALFNKQNRSSKMADIVKTTIGRYLLTPVTVRWNSEHNSLKLLSELFISKPTEMNTLFEALQLPMLSNDELVFLHEYVKVVDVIANALNVMQGEEFMYTGLFTPTVLHLLSKLDAISDLKYCDCLRSIIRGAINNCQNESVSSWYARIKQLALQCKYGANLDVMVMDKFITQLPEKIFMKLCEEDEKLTLPVALKKALIFETKFAMRTGVTDLEVNLVRSQRGALYHKSNNNNNNRNNNNANSNNRNNRNGKQLHGKKIPCTRCGWRTHEAKSCPYKEATYSQEFPIVIDQIKSEFSSLFDGQLGKYNVCEISLSIDSDAKPVFCKPRSVPIAWKSKLERDLRNLVEKGIV</sequence>
<comment type="caution">
    <text evidence="2">The sequence shown here is derived from an EMBL/GenBank/DDBJ whole genome shotgun (WGS) entry which is preliminary data.</text>
</comment>
<protein>
    <recommendedName>
        <fullName evidence="4">Transposase</fullName>
    </recommendedName>
</protein>
<proteinExistence type="predicted"/>
<dbReference type="PANTHER" id="PTHR47501">
    <property type="entry name" value="TRANSPOSASE-RELATED"/>
    <property type="match status" value="1"/>
</dbReference>
<gene>
    <name evidence="2" type="ORF">Bhyg_13188</name>
</gene>
<feature type="region of interest" description="Disordered" evidence="1">
    <location>
        <begin position="470"/>
        <end position="500"/>
    </location>
</feature>
<dbReference type="OrthoDB" id="10057873at2759"/>
<dbReference type="EMBL" id="WJQU01000004">
    <property type="protein sequence ID" value="KAJ6634613.1"/>
    <property type="molecule type" value="Genomic_DNA"/>
</dbReference>
<name>A0A9Q0RW68_9DIPT</name>
<organism evidence="2 3">
    <name type="scientific">Pseudolycoriella hygida</name>
    <dbReference type="NCBI Taxonomy" id="35572"/>
    <lineage>
        <taxon>Eukaryota</taxon>
        <taxon>Metazoa</taxon>
        <taxon>Ecdysozoa</taxon>
        <taxon>Arthropoda</taxon>
        <taxon>Hexapoda</taxon>
        <taxon>Insecta</taxon>
        <taxon>Pterygota</taxon>
        <taxon>Neoptera</taxon>
        <taxon>Endopterygota</taxon>
        <taxon>Diptera</taxon>
        <taxon>Nematocera</taxon>
        <taxon>Sciaroidea</taxon>
        <taxon>Sciaridae</taxon>
        <taxon>Pseudolycoriella</taxon>
    </lineage>
</organism>
<dbReference type="Proteomes" id="UP001151699">
    <property type="component" value="Chromosome C"/>
</dbReference>
<dbReference type="AlphaFoldDB" id="A0A9Q0RW68"/>
<accession>A0A9Q0RW68</accession>
<feature type="compositionally biased region" description="Low complexity" evidence="1">
    <location>
        <begin position="474"/>
        <end position="494"/>
    </location>
</feature>
<reference evidence="2" key="1">
    <citation type="submission" date="2022-07" db="EMBL/GenBank/DDBJ databases">
        <authorList>
            <person name="Trinca V."/>
            <person name="Uliana J.V.C."/>
            <person name="Torres T.T."/>
            <person name="Ward R.J."/>
            <person name="Monesi N."/>
        </authorList>
    </citation>
    <scope>NUCLEOTIDE SEQUENCE</scope>
    <source>
        <strain evidence="2">HSMRA1968</strain>
        <tissue evidence="2">Whole embryos</tissue>
    </source>
</reference>
<dbReference type="SUPFAM" id="SSF53098">
    <property type="entry name" value="Ribonuclease H-like"/>
    <property type="match status" value="1"/>
</dbReference>
<evidence type="ECO:0000256" key="1">
    <source>
        <dbReference type="SAM" id="MobiDB-lite"/>
    </source>
</evidence>
<keyword evidence="3" id="KW-1185">Reference proteome</keyword>
<evidence type="ECO:0000313" key="3">
    <source>
        <dbReference type="Proteomes" id="UP001151699"/>
    </source>
</evidence>
<evidence type="ECO:0000313" key="2">
    <source>
        <dbReference type="EMBL" id="KAJ6634613.1"/>
    </source>
</evidence>
<dbReference type="PANTHER" id="PTHR47501:SF5">
    <property type="entry name" value="HAT C-TERMINAL DIMERISATION DOMAIN-CONTAINING PROTEIN"/>
    <property type="match status" value="1"/>
</dbReference>